<reference evidence="2" key="1">
    <citation type="submission" date="2020-12" db="EMBL/GenBank/DDBJ databases">
        <title>Metabolic potential, ecology and presence of endohyphal bacteria is reflected in genomic diversity of Mucoromycotina.</title>
        <authorList>
            <person name="Muszewska A."/>
            <person name="Okrasinska A."/>
            <person name="Steczkiewicz K."/>
            <person name="Drgas O."/>
            <person name="Orlowska M."/>
            <person name="Perlinska-Lenart U."/>
            <person name="Aleksandrzak-Piekarczyk T."/>
            <person name="Szatraj K."/>
            <person name="Zielenkiewicz U."/>
            <person name="Pilsyk S."/>
            <person name="Malc E."/>
            <person name="Mieczkowski P."/>
            <person name="Kruszewska J.S."/>
            <person name="Biernat P."/>
            <person name="Pawlowska J."/>
        </authorList>
    </citation>
    <scope>NUCLEOTIDE SEQUENCE</scope>
    <source>
        <strain evidence="2">CBS 226.32</strain>
    </source>
</reference>
<keyword evidence="3" id="KW-1185">Reference proteome</keyword>
<dbReference type="SFLD" id="SFLDS00029">
    <property type="entry name" value="Radical_SAM"/>
    <property type="match status" value="1"/>
</dbReference>
<dbReference type="InterPro" id="IPR006638">
    <property type="entry name" value="Elp3/MiaA/NifB-like_rSAM"/>
</dbReference>
<evidence type="ECO:0000313" key="2">
    <source>
        <dbReference type="EMBL" id="KAG2203051.1"/>
    </source>
</evidence>
<dbReference type="SUPFAM" id="SSF102114">
    <property type="entry name" value="Radical SAM enzymes"/>
    <property type="match status" value="1"/>
</dbReference>
<organism evidence="2 3">
    <name type="scientific">Mucor plumbeus</name>
    <dbReference type="NCBI Taxonomy" id="97098"/>
    <lineage>
        <taxon>Eukaryota</taxon>
        <taxon>Fungi</taxon>
        <taxon>Fungi incertae sedis</taxon>
        <taxon>Mucoromycota</taxon>
        <taxon>Mucoromycotina</taxon>
        <taxon>Mucoromycetes</taxon>
        <taxon>Mucorales</taxon>
        <taxon>Mucorineae</taxon>
        <taxon>Mucoraceae</taxon>
        <taxon>Mucor</taxon>
    </lineage>
</organism>
<dbReference type="GO" id="GO:0006779">
    <property type="term" value="P:porphyrin-containing compound biosynthetic process"/>
    <property type="evidence" value="ECO:0007669"/>
    <property type="project" value="TreeGrafter"/>
</dbReference>
<dbReference type="PANTHER" id="PTHR13932:SF5">
    <property type="entry name" value="RADICAL S-ADENOSYL METHIONINE DOMAIN-CONTAINING PROTEIN 1, MITOCHONDRIAL"/>
    <property type="match status" value="1"/>
</dbReference>
<dbReference type="InterPro" id="IPR058240">
    <property type="entry name" value="rSAM_sf"/>
</dbReference>
<comment type="caution">
    <text evidence="2">The sequence shown here is derived from an EMBL/GenBank/DDBJ whole genome shotgun (WGS) entry which is preliminary data.</text>
</comment>
<accession>A0A8H7R282</accession>
<dbReference type="Pfam" id="PF06969">
    <property type="entry name" value="HemN_C"/>
    <property type="match status" value="1"/>
</dbReference>
<dbReference type="GO" id="GO:0003824">
    <property type="term" value="F:catalytic activity"/>
    <property type="evidence" value="ECO:0007669"/>
    <property type="project" value="InterPro"/>
</dbReference>
<dbReference type="Proteomes" id="UP000650833">
    <property type="component" value="Unassembled WGS sequence"/>
</dbReference>
<dbReference type="InterPro" id="IPR034505">
    <property type="entry name" value="Coproporphyrinogen-III_oxidase"/>
</dbReference>
<name>A0A8H7R282_9FUNG</name>
<dbReference type="Pfam" id="PF04055">
    <property type="entry name" value="Radical_SAM"/>
    <property type="match status" value="1"/>
</dbReference>
<dbReference type="EMBL" id="JAEPRC010000242">
    <property type="protein sequence ID" value="KAG2203051.1"/>
    <property type="molecule type" value="Genomic_DNA"/>
</dbReference>
<dbReference type="GO" id="GO:0051539">
    <property type="term" value="F:4 iron, 4 sulfur cluster binding"/>
    <property type="evidence" value="ECO:0007669"/>
    <property type="project" value="TreeGrafter"/>
</dbReference>
<dbReference type="PROSITE" id="PS51918">
    <property type="entry name" value="RADICAL_SAM"/>
    <property type="match status" value="1"/>
</dbReference>
<dbReference type="CDD" id="cd01335">
    <property type="entry name" value="Radical_SAM"/>
    <property type="match status" value="1"/>
</dbReference>
<protein>
    <recommendedName>
        <fullName evidence="1">Radical SAM core domain-containing protein</fullName>
    </recommendedName>
</protein>
<evidence type="ECO:0000259" key="1">
    <source>
        <dbReference type="PROSITE" id="PS51918"/>
    </source>
</evidence>
<feature type="domain" description="Radical SAM core" evidence="1">
    <location>
        <begin position="6"/>
        <end position="226"/>
    </location>
</feature>
<dbReference type="InterPro" id="IPR010723">
    <property type="entry name" value="HemN_C"/>
</dbReference>
<dbReference type="SMART" id="SM00729">
    <property type="entry name" value="Elp3"/>
    <property type="match status" value="1"/>
</dbReference>
<sequence length="406" mass="46535">YTSCSTTIKPSFSVYIHWPYCESKCTYCNFNKYVNPKDPPHDRLVKAMNTELEYFLNDPNYGLKDRKVHSIYFGGGTPSKFIFMEANPTSIEQSKLKQFQEAGINRLSLGIQSFNTQDLKMLGRDHTGDEALKALEMAKDIFQKERVTFDLIYARPGQTTNDWKKELQQALDIAGDHLSMYQLTLERSTPLHKQSLKGILPSIPDTDTAADMYEAIIQIAADYGYHHYEVSSYAKNQQAISRHNFSYWQGMDFLGIGPGAHGRLTDFNKNQRIRTFGEFHPDKYMALCEAEGEGIRKLQPISMHDMAEELIVFGMRTRMGIPRSRFSQMTGGEKLDDVLDKDALQLFIEANLLIKEDKITDDLGCFIPKELLYEWEKSGGIRPTESGLERIDYILPRLLKVKSINE</sequence>
<evidence type="ECO:0000313" key="3">
    <source>
        <dbReference type="Proteomes" id="UP000650833"/>
    </source>
</evidence>
<dbReference type="Gene3D" id="3.30.750.200">
    <property type="match status" value="1"/>
</dbReference>
<dbReference type="PANTHER" id="PTHR13932">
    <property type="entry name" value="COPROPORPHYRINIGEN III OXIDASE"/>
    <property type="match status" value="1"/>
</dbReference>
<gene>
    <name evidence="2" type="ORF">INT46_001558</name>
</gene>
<feature type="non-terminal residue" evidence="2">
    <location>
        <position position="1"/>
    </location>
</feature>
<dbReference type="AlphaFoldDB" id="A0A8H7R282"/>
<dbReference type="InterPro" id="IPR007197">
    <property type="entry name" value="rSAM"/>
</dbReference>
<dbReference type="GO" id="GO:0005739">
    <property type="term" value="C:mitochondrion"/>
    <property type="evidence" value="ECO:0007669"/>
    <property type="project" value="TreeGrafter"/>
</dbReference>
<proteinExistence type="predicted"/>
<dbReference type="OrthoDB" id="431409at2759"/>